<dbReference type="Gene3D" id="3.40.50.150">
    <property type="entry name" value="Vaccinia Virus protein VP39"/>
    <property type="match status" value="1"/>
</dbReference>
<proteinExistence type="predicted"/>
<dbReference type="InterPro" id="IPR051038">
    <property type="entry name" value="RMT2/GAMT_Mtase"/>
</dbReference>
<evidence type="ECO:0000313" key="2">
    <source>
        <dbReference type="Proteomes" id="UP000186817"/>
    </source>
</evidence>
<keyword evidence="1" id="KW-0489">Methyltransferase</keyword>
<dbReference type="GO" id="GO:0006601">
    <property type="term" value="P:creatine biosynthetic process"/>
    <property type="evidence" value="ECO:0007669"/>
    <property type="project" value="TreeGrafter"/>
</dbReference>
<gene>
    <name evidence="1" type="primary">gamt</name>
    <name evidence="1" type="ORF">AK812_SmicGene22844</name>
</gene>
<dbReference type="CDD" id="cd02440">
    <property type="entry name" value="AdoMet_MTases"/>
    <property type="match status" value="1"/>
</dbReference>
<reference evidence="1 2" key="1">
    <citation type="submission" date="2016-02" db="EMBL/GenBank/DDBJ databases">
        <title>Genome analysis of coral dinoflagellate symbionts highlights evolutionary adaptations to a symbiotic lifestyle.</title>
        <authorList>
            <person name="Aranda M."/>
            <person name="Li Y."/>
            <person name="Liew Y.J."/>
            <person name="Baumgarten S."/>
            <person name="Simakov O."/>
            <person name="Wilson M."/>
            <person name="Piel J."/>
            <person name="Ashoor H."/>
            <person name="Bougouffa S."/>
            <person name="Bajic V.B."/>
            <person name="Ryu T."/>
            <person name="Ravasi T."/>
            <person name="Bayer T."/>
            <person name="Micklem G."/>
            <person name="Kim H."/>
            <person name="Bhak J."/>
            <person name="Lajeunesse T.C."/>
            <person name="Voolstra C.R."/>
        </authorList>
    </citation>
    <scope>NUCLEOTIDE SEQUENCE [LARGE SCALE GENOMIC DNA]</scope>
    <source>
        <strain evidence="1 2">CCMP2467</strain>
    </source>
</reference>
<dbReference type="GO" id="GO:0032259">
    <property type="term" value="P:methylation"/>
    <property type="evidence" value="ECO:0007669"/>
    <property type="project" value="UniProtKB-KW"/>
</dbReference>
<accession>A0A1Q9DIL9</accession>
<dbReference type="SUPFAM" id="SSF53335">
    <property type="entry name" value="S-adenosyl-L-methionine-dependent methyltransferases"/>
    <property type="match status" value="1"/>
</dbReference>
<dbReference type="InterPro" id="IPR029063">
    <property type="entry name" value="SAM-dependent_MTases_sf"/>
</dbReference>
<dbReference type="Proteomes" id="UP000186817">
    <property type="component" value="Unassembled WGS sequence"/>
</dbReference>
<dbReference type="PANTHER" id="PTHR32379">
    <property type="entry name" value="GUANIDINOACETATE N-METHYLTRANSFERASE"/>
    <property type="match status" value="1"/>
</dbReference>
<name>A0A1Q9DIL9_SYMMI</name>
<dbReference type="EMBL" id="LSRX01000518">
    <property type="protein sequence ID" value="OLP95037.1"/>
    <property type="molecule type" value="Genomic_DNA"/>
</dbReference>
<organism evidence="1 2">
    <name type="scientific">Symbiodinium microadriaticum</name>
    <name type="common">Dinoflagellate</name>
    <name type="synonym">Zooxanthella microadriatica</name>
    <dbReference type="NCBI Taxonomy" id="2951"/>
    <lineage>
        <taxon>Eukaryota</taxon>
        <taxon>Sar</taxon>
        <taxon>Alveolata</taxon>
        <taxon>Dinophyceae</taxon>
        <taxon>Suessiales</taxon>
        <taxon>Symbiodiniaceae</taxon>
        <taxon>Symbiodinium</taxon>
    </lineage>
</organism>
<evidence type="ECO:0000313" key="1">
    <source>
        <dbReference type="EMBL" id="OLP95037.1"/>
    </source>
</evidence>
<dbReference type="PANTHER" id="PTHR32379:SF1">
    <property type="entry name" value="GUANIDINOACETATE N-METHYLTRANSFERASE"/>
    <property type="match status" value="1"/>
</dbReference>
<dbReference type="OMA" id="WWAPSMA"/>
<dbReference type="GO" id="GO:0005634">
    <property type="term" value="C:nucleus"/>
    <property type="evidence" value="ECO:0007669"/>
    <property type="project" value="TreeGrafter"/>
</dbReference>
<dbReference type="OrthoDB" id="19014at2759"/>
<dbReference type="AlphaFoldDB" id="A0A1Q9DIL9"/>
<keyword evidence="1" id="KW-0808">Transferase</keyword>
<sequence>MDAADAAAEVESQSRTTWEEAAAVFRTLPGGGQGLSILGHDVMEDWEAPYMDALAGVAASQPGPVLEVGYGLGLSAAAIDQRGVEGHVILEANSEVLGRAELWAEEATCPTIVLGGFWQDLVGSMTDATFGGILFDAYPLSPGEAAGDGEVGAFFVEAARLLRPGGVFTFYFDAGRNWIECVRSFQLQTVPKLRDAGFTKVEHDQVACTPRPGCTYFWKDRFLVPMATR</sequence>
<protein>
    <submittedName>
        <fullName evidence="1">Guanidinoacetate N-methyltransferase</fullName>
    </submittedName>
</protein>
<dbReference type="GO" id="GO:0005737">
    <property type="term" value="C:cytoplasm"/>
    <property type="evidence" value="ECO:0007669"/>
    <property type="project" value="TreeGrafter"/>
</dbReference>
<dbReference type="GO" id="GO:0030731">
    <property type="term" value="F:guanidinoacetate N-methyltransferase activity"/>
    <property type="evidence" value="ECO:0007669"/>
    <property type="project" value="TreeGrafter"/>
</dbReference>
<keyword evidence="2" id="KW-1185">Reference proteome</keyword>
<comment type="caution">
    <text evidence="1">The sequence shown here is derived from an EMBL/GenBank/DDBJ whole genome shotgun (WGS) entry which is preliminary data.</text>
</comment>